<dbReference type="SUPFAM" id="SSF56349">
    <property type="entry name" value="DNA breaking-rejoining enzymes"/>
    <property type="match status" value="1"/>
</dbReference>
<evidence type="ECO:0000313" key="4">
    <source>
        <dbReference type="EMBL" id="CAF1098786.1"/>
    </source>
</evidence>
<dbReference type="Gene3D" id="1.10.443.10">
    <property type="entry name" value="Intergrase catalytic core"/>
    <property type="match status" value="1"/>
</dbReference>
<dbReference type="EMBL" id="CAJOAX010001757">
    <property type="protein sequence ID" value="CAF3742999.1"/>
    <property type="molecule type" value="Genomic_DNA"/>
</dbReference>
<evidence type="ECO:0000313" key="5">
    <source>
        <dbReference type="EMBL" id="CAF3742999.1"/>
    </source>
</evidence>
<keyword evidence="1" id="KW-0233">DNA recombination</keyword>
<dbReference type="Gene3D" id="3.10.10.10">
    <property type="entry name" value="HIV Type 1 Reverse Transcriptase, subunit A, domain 1"/>
    <property type="match status" value="1"/>
</dbReference>
<reference evidence="5" key="1">
    <citation type="submission" date="2021-02" db="EMBL/GenBank/DDBJ databases">
        <authorList>
            <person name="Nowell W R."/>
        </authorList>
    </citation>
    <scope>NUCLEOTIDE SEQUENCE</scope>
</reference>
<accession>A0A818XN92</accession>
<proteinExistence type="predicted"/>
<dbReference type="Proteomes" id="UP000663882">
    <property type="component" value="Unassembled WGS sequence"/>
</dbReference>
<feature type="domain" description="Reverse transcriptase" evidence="2">
    <location>
        <begin position="430"/>
        <end position="628"/>
    </location>
</feature>
<dbReference type="InterPro" id="IPR052925">
    <property type="entry name" value="Phage_Integrase-like_Recomb"/>
</dbReference>
<dbReference type="GO" id="GO:0003677">
    <property type="term" value="F:DNA binding"/>
    <property type="evidence" value="ECO:0007669"/>
    <property type="project" value="InterPro"/>
</dbReference>
<name>A0A818XN92_9BILA</name>
<dbReference type="InterPro" id="IPR000477">
    <property type="entry name" value="RT_dom"/>
</dbReference>
<dbReference type="PROSITE" id="PS50878">
    <property type="entry name" value="RT_POL"/>
    <property type="match status" value="1"/>
</dbReference>
<dbReference type="InterPro" id="IPR002104">
    <property type="entry name" value="Integrase_catalytic"/>
</dbReference>
<evidence type="ECO:0000259" key="2">
    <source>
        <dbReference type="PROSITE" id="PS50878"/>
    </source>
</evidence>
<dbReference type="Gene3D" id="3.30.70.270">
    <property type="match status" value="1"/>
</dbReference>
<protein>
    <submittedName>
        <fullName evidence="5">Uncharacterized protein</fullName>
    </submittedName>
</protein>
<evidence type="ECO:0000256" key="1">
    <source>
        <dbReference type="ARBA" id="ARBA00023172"/>
    </source>
</evidence>
<dbReference type="GO" id="GO:0006310">
    <property type="term" value="P:DNA recombination"/>
    <property type="evidence" value="ECO:0007669"/>
    <property type="project" value="UniProtKB-KW"/>
</dbReference>
<evidence type="ECO:0000259" key="3">
    <source>
        <dbReference type="PROSITE" id="PS51898"/>
    </source>
</evidence>
<dbReference type="PROSITE" id="PS51898">
    <property type="entry name" value="TYR_RECOMBINASE"/>
    <property type="match status" value="1"/>
</dbReference>
<dbReference type="Pfam" id="PF00078">
    <property type="entry name" value="RVT_1"/>
    <property type="match status" value="1"/>
</dbReference>
<feature type="domain" description="Tyr recombinase" evidence="3">
    <location>
        <begin position="718"/>
        <end position="919"/>
    </location>
</feature>
<dbReference type="InterPro" id="IPR013762">
    <property type="entry name" value="Integrase-like_cat_sf"/>
</dbReference>
<dbReference type="Proteomes" id="UP000663823">
    <property type="component" value="Unassembled WGS sequence"/>
</dbReference>
<dbReference type="GO" id="GO:0015074">
    <property type="term" value="P:DNA integration"/>
    <property type="evidence" value="ECO:0007669"/>
    <property type="project" value="InterPro"/>
</dbReference>
<evidence type="ECO:0000313" key="6">
    <source>
        <dbReference type="Proteomes" id="UP000663823"/>
    </source>
</evidence>
<dbReference type="InterPro" id="IPR011010">
    <property type="entry name" value="DNA_brk_join_enz"/>
</dbReference>
<dbReference type="PANTHER" id="PTHR34605">
    <property type="entry name" value="PHAGE_INTEGRASE DOMAIN-CONTAINING PROTEIN"/>
    <property type="match status" value="1"/>
</dbReference>
<comment type="caution">
    <text evidence="5">The sequence shown here is derived from an EMBL/GenBank/DDBJ whole genome shotgun (WGS) entry which is preliminary data.</text>
</comment>
<dbReference type="AlphaFoldDB" id="A0A818XN92"/>
<dbReference type="SUPFAM" id="SSF56672">
    <property type="entry name" value="DNA/RNA polymerases"/>
    <property type="match status" value="1"/>
</dbReference>
<dbReference type="EMBL" id="CAJNOO010001115">
    <property type="protein sequence ID" value="CAF1098786.1"/>
    <property type="molecule type" value="Genomic_DNA"/>
</dbReference>
<dbReference type="InterPro" id="IPR043502">
    <property type="entry name" value="DNA/RNA_pol_sf"/>
</dbReference>
<dbReference type="PANTHER" id="PTHR34605:SF3">
    <property type="entry name" value="P CELL-TYPE AGGLUTINATION PROTEIN MAP4-LIKE-RELATED"/>
    <property type="match status" value="1"/>
</dbReference>
<dbReference type="OrthoDB" id="10067866at2759"/>
<gene>
    <name evidence="5" type="ORF">OTI717_LOCUS15131</name>
    <name evidence="4" type="ORF">RFH988_LOCUS19197</name>
</gene>
<sequence length="925" mass="106014">MSRKQLIDSLAEIGILIPTGIKIDVLRLLYETNIIEDQKKKKNTVSITSTMANTHLHQHAASADDSSDDMHQIDDININYNKMTSADTQDEEGNHIFPRQPKISNEFSRQAEITNNINNNSGKPFTLFSAPTAEENLHFGSSGVSVRGENDLETVPKGLRKAIIEGYNVNLVRLLLPRDNKKYSRNDDDDDEDKNVYLKQKDDPRLDKNLTILEFILAFTRYLNIICEVFSQRRRELTAYLCNIIRLSSRFGHPFFYHYHRLFAQKAETLLQTRNILIDWSKIDHDIYFNVFSGLRPIVCDLCRSPDHSTSFCKKILNRDDLIEKMLSENHDRFTFSTSSKVSFRQALGSDDIKQDSGPTCKFFNGAGFGKCIQPNCRFLHLCSRCRGFDTGISNIPNKPLECPNLRSARRDPENVTRLVAEELDKGFLIGPYNSPPFVNYRINPIGLVESKYSKKKRLIVDLSAPHNNKDHPSINSLIDKDSYSLSYVTVDDAIKSIQKLGKGAWMNKADIQDAFKLLPIKPSLWPFYGIKWNNYYYFFVRLPFGSRSSPKLFDMLSEAIVWIAEHNYGIKNMLHLLDDFFVVDSPDDGGERTSAMISLIFNRLKIPLSVNKTVGPVQEIEYLGIILDSNRMEARLPQEKVLRIMEMIRSLLNRRKSFCHGIRNIRYSTIRSYLAAIRFYRLRAGFSDPFIDMYGYRIPQIEMILKGARRLDSLPIKQCKPINIDILNKLIRVLQCGIFNPYIDTLMQAALTTAFWGFFRSGELFPDKFCPRLHVTQADIQYDMNFIIIKLKSSKTDIERKGVNVRLFRNGSITCAVHALNCFTVLRNSNNYDSPFFLLPNGHAFTRRAFIFNLRHLLLQLGYEASAYSGHSLRVGAATSAAAAGVPDHLIQTLGRWSSLSYLRYIRVSDTVILKAHNKILQLS</sequence>
<dbReference type="InterPro" id="IPR043128">
    <property type="entry name" value="Rev_trsase/Diguanyl_cyclase"/>
</dbReference>
<organism evidence="5 6">
    <name type="scientific">Rotaria sordida</name>
    <dbReference type="NCBI Taxonomy" id="392033"/>
    <lineage>
        <taxon>Eukaryota</taxon>
        <taxon>Metazoa</taxon>
        <taxon>Spiralia</taxon>
        <taxon>Gnathifera</taxon>
        <taxon>Rotifera</taxon>
        <taxon>Eurotatoria</taxon>
        <taxon>Bdelloidea</taxon>
        <taxon>Philodinida</taxon>
        <taxon>Philodinidae</taxon>
        <taxon>Rotaria</taxon>
    </lineage>
</organism>